<gene>
    <name evidence="1" type="ORF">HPB52_003490</name>
</gene>
<proteinExistence type="predicted"/>
<name>A0A9D4T388_RHISA</name>
<dbReference type="AlphaFoldDB" id="A0A9D4T388"/>
<organism evidence="1 2">
    <name type="scientific">Rhipicephalus sanguineus</name>
    <name type="common">Brown dog tick</name>
    <name type="synonym">Ixodes sanguineus</name>
    <dbReference type="NCBI Taxonomy" id="34632"/>
    <lineage>
        <taxon>Eukaryota</taxon>
        <taxon>Metazoa</taxon>
        <taxon>Ecdysozoa</taxon>
        <taxon>Arthropoda</taxon>
        <taxon>Chelicerata</taxon>
        <taxon>Arachnida</taxon>
        <taxon>Acari</taxon>
        <taxon>Parasitiformes</taxon>
        <taxon>Ixodida</taxon>
        <taxon>Ixodoidea</taxon>
        <taxon>Ixodidae</taxon>
        <taxon>Rhipicephalinae</taxon>
        <taxon>Rhipicephalus</taxon>
        <taxon>Rhipicephalus</taxon>
    </lineage>
</organism>
<dbReference type="EMBL" id="JABSTV010001247">
    <property type="protein sequence ID" value="KAH7971867.1"/>
    <property type="molecule type" value="Genomic_DNA"/>
</dbReference>
<keyword evidence="2" id="KW-1185">Reference proteome</keyword>
<dbReference type="Proteomes" id="UP000821837">
    <property type="component" value="Chromosome 11"/>
</dbReference>
<reference evidence="1" key="1">
    <citation type="journal article" date="2020" name="Cell">
        <title>Large-Scale Comparative Analyses of Tick Genomes Elucidate Their Genetic Diversity and Vector Capacities.</title>
        <authorList>
            <consortium name="Tick Genome and Microbiome Consortium (TIGMIC)"/>
            <person name="Jia N."/>
            <person name="Wang J."/>
            <person name="Shi W."/>
            <person name="Du L."/>
            <person name="Sun Y."/>
            <person name="Zhan W."/>
            <person name="Jiang J.F."/>
            <person name="Wang Q."/>
            <person name="Zhang B."/>
            <person name="Ji P."/>
            <person name="Bell-Sakyi L."/>
            <person name="Cui X.M."/>
            <person name="Yuan T.T."/>
            <person name="Jiang B.G."/>
            <person name="Yang W.F."/>
            <person name="Lam T.T."/>
            <person name="Chang Q.C."/>
            <person name="Ding S.J."/>
            <person name="Wang X.J."/>
            <person name="Zhu J.G."/>
            <person name="Ruan X.D."/>
            <person name="Zhao L."/>
            <person name="Wei J.T."/>
            <person name="Ye R.Z."/>
            <person name="Que T.C."/>
            <person name="Du C.H."/>
            <person name="Zhou Y.H."/>
            <person name="Cheng J.X."/>
            <person name="Dai P.F."/>
            <person name="Guo W.B."/>
            <person name="Han X.H."/>
            <person name="Huang E.J."/>
            <person name="Li L.F."/>
            <person name="Wei W."/>
            <person name="Gao Y.C."/>
            <person name="Liu J.Z."/>
            <person name="Shao H.Z."/>
            <person name="Wang X."/>
            <person name="Wang C.C."/>
            <person name="Yang T.C."/>
            <person name="Huo Q.B."/>
            <person name="Li W."/>
            <person name="Chen H.Y."/>
            <person name="Chen S.E."/>
            <person name="Zhou L.G."/>
            <person name="Ni X.B."/>
            <person name="Tian J.H."/>
            <person name="Sheng Y."/>
            <person name="Liu T."/>
            <person name="Pan Y.S."/>
            <person name="Xia L.Y."/>
            <person name="Li J."/>
            <person name="Zhao F."/>
            <person name="Cao W.C."/>
        </authorList>
    </citation>
    <scope>NUCLEOTIDE SEQUENCE</scope>
    <source>
        <strain evidence="1">Rsan-2018</strain>
    </source>
</reference>
<evidence type="ECO:0000313" key="1">
    <source>
        <dbReference type="EMBL" id="KAH7971867.1"/>
    </source>
</evidence>
<accession>A0A9D4T388</accession>
<comment type="caution">
    <text evidence="1">The sequence shown here is derived from an EMBL/GenBank/DDBJ whole genome shotgun (WGS) entry which is preliminary data.</text>
</comment>
<evidence type="ECO:0000313" key="2">
    <source>
        <dbReference type="Proteomes" id="UP000821837"/>
    </source>
</evidence>
<dbReference type="VEuPathDB" id="VectorBase:RSAN_049057"/>
<protein>
    <submittedName>
        <fullName evidence="1">Uncharacterized protein</fullName>
    </submittedName>
</protein>
<sequence>MRELRRCEALRANADHHQRISTSTRVCWLLQYHILCCLRVLRCAMPGGLPPLRHCPWPTRMLCCYSATGGSCDTTVAIFHVRPNKPCNASSLLPFAARLGRDFLLSAADVILRVGLKNLNSGEPTFVGRGVHTAIDIKSRKRTRYVRMVDLSGHLGIGSLFRFSWLPTPALLPGESDFLQHVADSAHAATVVSRIQPGRPVPDLRQLQLRAARRRADHRAIRCSGAADCRPSGGWALFVDATQTDVGSRAAKVSAVPSSALDAAQLRGGFCSR</sequence>
<reference evidence="1" key="2">
    <citation type="submission" date="2021-09" db="EMBL/GenBank/DDBJ databases">
        <authorList>
            <person name="Jia N."/>
            <person name="Wang J."/>
            <person name="Shi W."/>
            <person name="Du L."/>
            <person name="Sun Y."/>
            <person name="Zhan W."/>
            <person name="Jiang J."/>
            <person name="Wang Q."/>
            <person name="Zhang B."/>
            <person name="Ji P."/>
            <person name="Sakyi L.B."/>
            <person name="Cui X."/>
            <person name="Yuan T."/>
            <person name="Jiang B."/>
            <person name="Yang W."/>
            <person name="Lam T.T.-Y."/>
            <person name="Chang Q."/>
            <person name="Ding S."/>
            <person name="Wang X."/>
            <person name="Zhu J."/>
            <person name="Ruan X."/>
            <person name="Zhao L."/>
            <person name="Wei J."/>
            <person name="Que T."/>
            <person name="Du C."/>
            <person name="Cheng J."/>
            <person name="Dai P."/>
            <person name="Han X."/>
            <person name="Huang E."/>
            <person name="Gao Y."/>
            <person name="Liu J."/>
            <person name="Shao H."/>
            <person name="Ye R."/>
            <person name="Li L."/>
            <person name="Wei W."/>
            <person name="Wang X."/>
            <person name="Wang C."/>
            <person name="Huo Q."/>
            <person name="Li W."/>
            <person name="Guo W."/>
            <person name="Chen H."/>
            <person name="Chen S."/>
            <person name="Zhou L."/>
            <person name="Zhou L."/>
            <person name="Ni X."/>
            <person name="Tian J."/>
            <person name="Zhou Y."/>
            <person name="Sheng Y."/>
            <person name="Liu T."/>
            <person name="Pan Y."/>
            <person name="Xia L."/>
            <person name="Li J."/>
            <person name="Zhao F."/>
            <person name="Cao W."/>
        </authorList>
    </citation>
    <scope>NUCLEOTIDE SEQUENCE</scope>
    <source>
        <strain evidence="1">Rsan-2018</strain>
        <tissue evidence="1">Larvae</tissue>
    </source>
</reference>